<evidence type="ECO:0000256" key="13">
    <source>
        <dbReference type="ARBA" id="ARBA00023136"/>
    </source>
</evidence>
<keyword evidence="3" id="KW-0813">Transport</keyword>
<dbReference type="GO" id="GO:1902514">
    <property type="term" value="P:regulation of calcium ion transmembrane transport via high voltage-gated calcium channel"/>
    <property type="evidence" value="ECO:0007669"/>
    <property type="project" value="TreeGrafter"/>
</dbReference>
<feature type="transmembrane region" description="Helical" evidence="16">
    <location>
        <begin position="111"/>
        <end position="130"/>
    </location>
</feature>
<dbReference type="PRINTS" id="PR01794">
    <property type="entry name" value="VDCCGAMMA6"/>
</dbReference>
<reference evidence="17" key="1">
    <citation type="submission" date="2019-10" db="EMBL/GenBank/DDBJ databases">
        <title>The sequence and de novo assembly of the wild yak genome.</title>
        <authorList>
            <person name="Liu Y."/>
        </authorList>
    </citation>
    <scope>NUCLEOTIDE SEQUENCE [LARGE SCALE GENOMIC DNA]</scope>
    <source>
        <strain evidence="17">WY2019</strain>
    </source>
</reference>
<dbReference type="Gene3D" id="1.20.140.150">
    <property type="match status" value="2"/>
</dbReference>
<dbReference type="AlphaFoldDB" id="A0A6B0SA66"/>
<comment type="similarity">
    <text evidence="2">Belongs to the PMP-22/EMP/MP20 family. CACNG subfamily.</text>
</comment>
<dbReference type="PRINTS" id="PR01792">
    <property type="entry name" value="VDCCGAMMA"/>
</dbReference>
<keyword evidence="4" id="KW-1003">Cell membrane</keyword>
<protein>
    <recommendedName>
        <fullName evidence="19">Voltage-dependent calcium channel gamma-8 subunit</fullName>
    </recommendedName>
</protein>
<keyword evidence="11 16" id="KW-1133">Transmembrane helix</keyword>
<dbReference type="InterPro" id="IPR004031">
    <property type="entry name" value="PMP22/EMP/MP20/Claudin"/>
</dbReference>
<dbReference type="Proteomes" id="UP000322234">
    <property type="component" value="Unassembled WGS sequence"/>
</dbReference>
<gene>
    <name evidence="17" type="ORF">E5288_WYG015425</name>
</gene>
<evidence type="ECO:0000256" key="12">
    <source>
        <dbReference type="ARBA" id="ARBA00023065"/>
    </source>
</evidence>
<keyword evidence="6" id="KW-0109">Calcium transport</keyword>
<dbReference type="GO" id="GO:0005246">
    <property type="term" value="F:calcium channel regulator activity"/>
    <property type="evidence" value="ECO:0007669"/>
    <property type="project" value="TreeGrafter"/>
</dbReference>
<dbReference type="GO" id="GO:1990454">
    <property type="term" value="C:L-type voltage-gated calcium channel complex"/>
    <property type="evidence" value="ECO:0007669"/>
    <property type="project" value="TreeGrafter"/>
</dbReference>
<comment type="caution">
    <text evidence="17">The sequence shown here is derived from an EMBL/GenBank/DDBJ whole genome shotgun (WGS) entry which is preliminary data.</text>
</comment>
<feature type="transmembrane region" description="Helical" evidence="16">
    <location>
        <begin position="296"/>
        <end position="321"/>
    </location>
</feature>
<feature type="compositionally biased region" description="Gly residues" evidence="15">
    <location>
        <begin position="151"/>
        <end position="166"/>
    </location>
</feature>
<dbReference type="InterPro" id="IPR008368">
    <property type="entry name" value="VDCC_gsu"/>
</dbReference>
<organism evidence="17 18">
    <name type="scientific">Bos mutus</name>
    <name type="common">wild yak</name>
    <dbReference type="NCBI Taxonomy" id="72004"/>
    <lineage>
        <taxon>Eukaryota</taxon>
        <taxon>Metazoa</taxon>
        <taxon>Chordata</taxon>
        <taxon>Craniata</taxon>
        <taxon>Vertebrata</taxon>
        <taxon>Euteleostomi</taxon>
        <taxon>Mammalia</taxon>
        <taxon>Eutheria</taxon>
        <taxon>Laurasiatheria</taxon>
        <taxon>Artiodactyla</taxon>
        <taxon>Ruminantia</taxon>
        <taxon>Pecora</taxon>
        <taxon>Bovidae</taxon>
        <taxon>Bovinae</taxon>
        <taxon>Bos</taxon>
    </lineage>
</organism>
<keyword evidence="7" id="KW-0107">Calcium channel</keyword>
<keyword evidence="8 16" id="KW-0812">Transmembrane</keyword>
<feature type="transmembrane region" description="Helical" evidence="16">
    <location>
        <begin position="611"/>
        <end position="635"/>
    </location>
</feature>
<feature type="region of interest" description="Disordered" evidence="15">
    <location>
        <begin position="151"/>
        <end position="173"/>
    </location>
</feature>
<evidence type="ECO:0000313" key="18">
    <source>
        <dbReference type="Proteomes" id="UP000322234"/>
    </source>
</evidence>
<evidence type="ECO:0000256" key="5">
    <source>
        <dbReference type="ARBA" id="ARBA00022553"/>
    </source>
</evidence>
<feature type="transmembrane region" description="Helical" evidence="16">
    <location>
        <begin position="252"/>
        <end position="276"/>
    </location>
</feature>
<evidence type="ECO:0000256" key="2">
    <source>
        <dbReference type="ARBA" id="ARBA00007111"/>
    </source>
</evidence>
<keyword evidence="5" id="KW-0597">Phosphoprotein</keyword>
<name>A0A6B0SA66_9CETA</name>
<dbReference type="Pfam" id="PF13903">
    <property type="entry name" value="Claudin_2"/>
    <property type="match status" value="1"/>
</dbReference>
<dbReference type="EMBL" id="VBQZ03000240">
    <property type="protein sequence ID" value="MXQ98405.1"/>
    <property type="molecule type" value="Genomic_DNA"/>
</dbReference>
<evidence type="ECO:0000313" key="17">
    <source>
        <dbReference type="EMBL" id="MXQ98405.1"/>
    </source>
</evidence>
<comment type="subcellular location">
    <subcellularLocation>
        <location evidence="1">Cell membrane</location>
        <topology evidence="1">Multi-pass membrane protein</topology>
    </subcellularLocation>
</comment>
<keyword evidence="14" id="KW-0407">Ion channel</keyword>
<keyword evidence="10" id="KW-0851">Voltage-gated channel</keyword>
<evidence type="ECO:0000256" key="8">
    <source>
        <dbReference type="ARBA" id="ARBA00022692"/>
    </source>
</evidence>
<evidence type="ECO:0000256" key="10">
    <source>
        <dbReference type="ARBA" id="ARBA00022882"/>
    </source>
</evidence>
<keyword evidence="13 16" id="KW-0472">Membrane</keyword>
<dbReference type="PANTHER" id="PTHR15025">
    <property type="entry name" value="VOLTAGE-DEPENDENT CALCIUM CHANNEL GAMMA-1 SUBUNIT-RELATED"/>
    <property type="match status" value="1"/>
</dbReference>
<feature type="transmembrane region" description="Helical" evidence="16">
    <location>
        <begin position="534"/>
        <end position="556"/>
    </location>
</feature>
<dbReference type="FunFam" id="1.20.140.150:FF:000004">
    <property type="entry name" value="Voltage-dependent calcium channel gamma-4 subunit"/>
    <property type="match status" value="1"/>
</dbReference>
<feature type="transmembrane region" description="Helical" evidence="16">
    <location>
        <begin position="563"/>
        <end position="583"/>
    </location>
</feature>
<evidence type="ECO:0000256" key="4">
    <source>
        <dbReference type="ARBA" id="ARBA00022475"/>
    </source>
</evidence>
<feature type="transmembrane region" description="Helical" evidence="16">
    <location>
        <begin position="223"/>
        <end position="245"/>
    </location>
</feature>
<keyword evidence="9" id="KW-0106">Calcium</keyword>
<dbReference type="InterPro" id="IPR008370">
    <property type="entry name" value="VDCC_g6su"/>
</dbReference>
<proteinExistence type="inferred from homology"/>
<evidence type="ECO:0000256" key="3">
    <source>
        <dbReference type="ARBA" id="ARBA00022448"/>
    </source>
</evidence>
<dbReference type="Pfam" id="PF00822">
    <property type="entry name" value="PMP22_Claudin"/>
    <property type="match status" value="1"/>
</dbReference>
<evidence type="ECO:0008006" key="19">
    <source>
        <dbReference type="Google" id="ProtNLM"/>
    </source>
</evidence>
<evidence type="ECO:0000256" key="11">
    <source>
        <dbReference type="ARBA" id="ARBA00022989"/>
    </source>
</evidence>
<dbReference type="GO" id="GO:0005262">
    <property type="term" value="F:calcium channel activity"/>
    <property type="evidence" value="ECO:0007669"/>
    <property type="project" value="UniProtKB-KW"/>
</dbReference>
<keyword evidence="18" id="KW-1185">Reference proteome</keyword>
<evidence type="ECO:0000256" key="1">
    <source>
        <dbReference type="ARBA" id="ARBA00004651"/>
    </source>
</evidence>
<evidence type="ECO:0000256" key="6">
    <source>
        <dbReference type="ARBA" id="ARBA00022568"/>
    </source>
</evidence>
<evidence type="ECO:0000256" key="7">
    <source>
        <dbReference type="ARBA" id="ARBA00022673"/>
    </source>
</evidence>
<sequence length="654" mass="69847">MGAKGTLEGDESMYGDWLVVRSRGGETLRRPPRSSLYGTVAPSPNFSSCFISPLLSPSLSLMLSVSLSAGTAPPPLPRWWPAAPRLPVVKLESLKRWNEERGLWCEKGVQVLLTTVGAFAAFGLMTIAISTDYWLYTRAFICNTTNLTAGAGGDDGPPQRGGGGGAAEKKDPGGLTHSGLWRICCLEGLKRGVCVKINHFPEDTDYDHDSAEYLLRVVRASSIFPILSAILLLLGGVCVAASRVYKSKRNIILGAGILFVAAGLSNIIGVIVYISANAGEPGPKRDEEKKNHYSYGWSFYFGGLSFILAEVIGVLAVNIYIERSREAHCHEPSPSRDASPGGAGGPGFASTDISMYTLSRDPSKGSVAAGLASAGARLSSALSAPEPHRPPGAMMMWSNFFLQEENRRRGAAARRRALGQPKAQMTPEREGKIKLALLLTSVGATLAVLAVGTEFWVELNTYRDNGSAVCDAAHLGLWKMCTKRLWQADVPAGRDTCGPAELPGEANCTYFKFFTTGENAHIFQRTTKKEVNQAAAVIAVLGLAVMALGCLCIIMVLSKGAEFLLRVGAVCFGLSGLLVLVSLEVFRHSVRALMQRVSPEPPVAPALTYEYSWSLGCGVGASLILMLGGGCFLLLALPPGPWSPLCPKWGQRAP</sequence>
<evidence type="ECO:0000256" key="14">
    <source>
        <dbReference type="ARBA" id="ARBA00023303"/>
    </source>
</evidence>
<evidence type="ECO:0000256" key="9">
    <source>
        <dbReference type="ARBA" id="ARBA00022837"/>
    </source>
</evidence>
<keyword evidence="12" id="KW-0406">Ion transport</keyword>
<feature type="transmembrane region" description="Helical" evidence="16">
    <location>
        <begin position="435"/>
        <end position="457"/>
    </location>
</feature>
<evidence type="ECO:0000256" key="15">
    <source>
        <dbReference type="SAM" id="MobiDB-lite"/>
    </source>
</evidence>
<evidence type="ECO:0000256" key="16">
    <source>
        <dbReference type="SAM" id="Phobius"/>
    </source>
</evidence>
<accession>A0A6B0SA66</accession>
<dbReference type="PANTHER" id="PTHR15025:SF6">
    <property type="entry name" value="VOLTAGE-DEPENDENT CALCIUM CHANNEL GAMMA-6 SUBUNIT"/>
    <property type="match status" value="1"/>
</dbReference>